<evidence type="ECO:0000313" key="9">
    <source>
        <dbReference type="Proteomes" id="UP000034076"/>
    </source>
</evidence>
<keyword evidence="4 6" id="KW-0408">Iron</keyword>
<keyword evidence="9" id="KW-1185">Reference proteome</keyword>
<dbReference type="Gene3D" id="3.30.70.20">
    <property type="match status" value="1"/>
</dbReference>
<dbReference type="PANTHER" id="PTHR36923:SF3">
    <property type="entry name" value="FERREDOXIN"/>
    <property type="match status" value="1"/>
</dbReference>
<dbReference type="InterPro" id="IPR051269">
    <property type="entry name" value="Fe-S_cluster_ET"/>
</dbReference>
<evidence type="ECO:0000256" key="1">
    <source>
        <dbReference type="ARBA" id="ARBA00022448"/>
    </source>
</evidence>
<dbReference type="InterPro" id="IPR017900">
    <property type="entry name" value="4Fe4S_Fe_S_CS"/>
</dbReference>
<sequence>MTATVDKDGCIGCALCESICPEVFRMDDDGKAEAYAEVTDENKDAAFEAEQSCPVSVIAIVED</sequence>
<dbReference type="InterPro" id="IPR017896">
    <property type="entry name" value="4Fe4S_Fe-S-bd"/>
</dbReference>
<dbReference type="STRING" id="270498.CHK_3062"/>
<evidence type="ECO:0000256" key="6">
    <source>
        <dbReference type="RuleBase" id="RU368020"/>
    </source>
</evidence>
<protein>
    <recommendedName>
        <fullName evidence="6">Ferredoxin</fullName>
    </recommendedName>
</protein>
<comment type="caution">
    <text evidence="8">The sequence shown here is derived from an EMBL/GenBank/DDBJ whole genome shotgun (WGS) entry which is preliminary data.</text>
</comment>
<keyword evidence="1 6" id="KW-0813">Transport</keyword>
<dbReference type="PROSITE" id="PS51379">
    <property type="entry name" value="4FE4S_FER_2"/>
    <property type="match status" value="1"/>
</dbReference>
<name>A0A0M2NAI2_9FIRM</name>
<evidence type="ECO:0000313" key="8">
    <source>
        <dbReference type="EMBL" id="KKI49484.1"/>
    </source>
</evidence>
<dbReference type="GO" id="GO:0051536">
    <property type="term" value="F:iron-sulfur cluster binding"/>
    <property type="evidence" value="ECO:0007669"/>
    <property type="project" value="UniProtKB-KW"/>
</dbReference>
<keyword evidence="3 6" id="KW-0249">Electron transport</keyword>
<organism evidence="8 9">
    <name type="scientific">Christensenella hongkongensis</name>
    <dbReference type="NCBI Taxonomy" id="270498"/>
    <lineage>
        <taxon>Bacteria</taxon>
        <taxon>Bacillati</taxon>
        <taxon>Bacillota</taxon>
        <taxon>Clostridia</taxon>
        <taxon>Christensenellales</taxon>
        <taxon>Christensenellaceae</taxon>
        <taxon>Christensenella</taxon>
    </lineage>
</organism>
<feature type="domain" description="4Fe-4S ferredoxin-type" evidence="7">
    <location>
        <begin position="1"/>
        <end position="29"/>
    </location>
</feature>
<evidence type="ECO:0000259" key="7">
    <source>
        <dbReference type="PROSITE" id="PS51379"/>
    </source>
</evidence>
<dbReference type="EMBL" id="LAYJ01000133">
    <property type="protein sequence ID" value="KKI49484.1"/>
    <property type="molecule type" value="Genomic_DNA"/>
</dbReference>
<dbReference type="PANTHER" id="PTHR36923">
    <property type="entry name" value="FERREDOXIN"/>
    <property type="match status" value="1"/>
</dbReference>
<evidence type="ECO:0000256" key="4">
    <source>
        <dbReference type="ARBA" id="ARBA00023004"/>
    </source>
</evidence>
<gene>
    <name evidence="8" type="ORF">CHK_3062</name>
</gene>
<dbReference type="InterPro" id="IPR001080">
    <property type="entry name" value="3Fe4S_ferredoxin"/>
</dbReference>
<dbReference type="GO" id="GO:0009055">
    <property type="term" value="F:electron transfer activity"/>
    <property type="evidence" value="ECO:0007669"/>
    <property type="project" value="UniProtKB-UniRule"/>
</dbReference>
<dbReference type="PROSITE" id="PS00198">
    <property type="entry name" value="4FE4S_FER_1"/>
    <property type="match status" value="1"/>
</dbReference>
<dbReference type="PRINTS" id="PR00352">
    <property type="entry name" value="3FE4SFRDOXIN"/>
</dbReference>
<dbReference type="GO" id="GO:0005506">
    <property type="term" value="F:iron ion binding"/>
    <property type="evidence" value="ECO:0007669"/>
    <property type="project" value="UniProtKB-UniRule"/>
</dbReference>
<proteinExistence type="predicted"/>
<comment type="function">
    <text evidence="6">Ferredoxins are iron-sulfur proteins that transfer electrons in a wide variety of metabolic reactions.</text>
</comment>
<dbReference type="AlphaFoldDB" id="A0A0M2NAI2"/>
<dbReference type="Pfam" id="PF13370">
    <property type="entry name" value="Fer4_13"/>
    <property type="match status" value="1"/>
</dbReference>
<evidence type="ECO:0000256" key="2">
    <source>
        <dbReference type="ARBA" id="ARBA00022723"/>
    </source>
</evidence>
<evidence type="ECO:0000256" key="3">
    <source>
        <dbReference type="ARBA" id="ARBA00022982"/>
    </source>
</evidence>
<dbReference type="RefSeq" id="WP_046444810.1">
    <property type="nucleotide sequence ID" value="NZ_JAXDTA010000162.1"/>
</dbReference>
<keyword evidence="2 6" id="KW-0479">Metal-binding</keyword>
<dbReference type="Proteomes" id="UP000034076">
    <property type="component" value="Unassembled WGS sequence"/>
</dbReference>
<dbReference type="OrthoDB" id="9803319at2"/>
<keyword evidence="5 6" id="KW-0411">Iron-sulfur</keyword>
<reference evidence="8 9" key="1">
    <citation type="submission" date="2015-04" db="EMBL/GenBank/DDBJ databases">
        <title>Draft genome sequence of bacteremic isolate Catabacter hongkongensis type strain HKU16T.</title>
        <authorList>
            <person name="Lau S.K."/>
            <person name="Teng J.L."/>
            <person name="Huang Y."/>
            <person name="Curreem S.O."/>
            <person name="Tsui S.K."/>
            <person name="Woo P.C."/>
        </authorList>
    </citation>
    <scope>NUCLEOTIDE SEQUENCE [LARGE SCALE GENOMIC DNA]</scope>
    <source>
        <strain evidence="8 9">HKU16</strain>
    </source>
</reference>
<dbReference type="SUPFAM" id="SSF54862">
    <property type="entry name" value="4Fe-4S ferredoxins"/>
    <property type="match status" value="1"/>
</dbReference>
<accession>A0A0M2NAI2</accession>
<evidence type="ECO:0000256" key="5">
    <source>
        <dbReference type="ARBA" id="ARBA00023014"/>
    </source>
</evidence>